<dbReference type="EMBL" id="AEXO01000038">
    <property type="protein sequence ID" value="EGC86814.1"/>
    <property type="molecule type" value="Genomic_DNA"/>
</dbReference>
<protein>
    <submittedName>
        <fullName evidence="2">Conserved domain protein</fullName>
    </submittedName>
</protein>
<keyword evidence="3" id="KW-1185">Reference proteome</keyword>
<feature type="transmembrane region" description="Helical" evidence="1">
    <location>
        <begin position="7"/>
        <end position="27"/>
    </location>
</feature>
<keyword evidence="1" id="KW-1133">Transmembrane helix</keyword>
<dbReference type="Proteomes" id="UP000003155">
    <property type="component" value="Unassembled WGS sequence"/>
</dbReference>
<evidence type="ECO:0000256" key="1">
    <source>
        <dbReference type="SAM" id="Phobius"/>
    </source>
</evidence>
<keyword evidence="1" id="KW-0472">Membrane</keyword>
<gene>
    <name evidence="2" type="ORF">HMPREF9303_1672</name>
</gene>
<keyword evidence="1" id="KW-0812">Transmembrane</keyword>
<organism evidence="2 3">
    <name type="scientific">Prevotella denticola CRIS 18C-A</name>
    <dbReference type="NCBI Taxonomy" id="944557"/>
    <lineage>
        <taxon>Bacteria</taxon>
        <taxon>Pseudomonadati</taxon>
        <taxon>Bacteroidota</taxon>
        <taxon>Bacteroidia</taxon>
        <taxon>Bacteroidales</taxon>
        <taxon>Prevotellaceae</taxon>
        <taxon>Prevotella</taxon>
    </lineage>
</organism>
<name>F0H5U6_9BACT</name>
<evidence type="ECO:0000313" key="3">
    <source>
        <dbReference type="Proteomes" id="UP000003155"/>
    </source>
</evidence>
<evidence type="ECO:0000313" key="2">
    <source>
        <dbReference type="EMBL" id="EGC86814.1"/>
    </source>
</evidence>
<reference evidence="2 3" key="1">
    <citation type="submission" date="2011-02" db="EMBL/GenBank/DDBJ databases">
        <authorList>
            <person name="Durkin A.S."/>
            <person name="Madupu R."/>
            <person name="Torralba M."/>
            <person name="Gillis M."/>
            <person name="Methe B."/>
            <person name="Sutton G."/>
            <person name="Nelson K.E."/>
        </authorList>
    </citation>
    <scope>NUCLEOTIDE SEQUENCE [LARGE SCALE GENOMIC DNA]</scope>
    <source>
        <strain evidence="2 3">CRIS 18C-A</strain>
    </source>
</reference>
<sequence length="62" mass="7102">MYVNINVVIVGILSLTISAFCAIAQLFLLSRRYVSFLSGANILYFVELIDKYHYFLSKKCAF</sequence>
<accession>F0H5U6</accession>
<dbReference type="AlphaFoldDB" id="F0H5U6"/>
<proteinExistence type="predicted"/>
<comment type="caution">
    <text evidence="2">The sequence shown here is derived from an EMBL/GenBank/DDBJ whole genome shotgun (WGS) entry which is preliminary data.</text>
</comment>